<dbReference type="PROSITE" id="PS00111">
    <property type="entry name" value="PGLYCERATE_KINASE"/>
    <property type="match status" value="1"/>
</dbReference>
<evidence type="ECO:0000256" key="7">
    <source>
        <dbReference type="ARBA" id="ARBA00022490"/>
    </source>
</evidence>
<dbReference type="GO" id="GO:0004618">
    <property type="term" value="F:phosphoglycerate kinase activity"/>
    <property type="evidence" value="ECO:0007669"/>
    <property type="project" value="UniProtKB-UniRule"/>
</dbReference>
<dbReference type="AlphaFoldDB" id="E8NGW5"/>
<dbReference type="eggNOG" id="COG0126">
    <property type="taxonomic scope" value="Bacteria"/>
</dbReference>
<feature type="binding site" evidence="13 14">
    <location>
        <begin position="22"/>
        <end position="24"/>
    </location>
    <ligand>
        <name>substrate</name>
    </ligand>
</feature>
<feature type="binding site" evidence="13 15">
    <location>
        <begin position="359"/>
        <end position="362"/>
    </location>
    <ligand>
        <name>ATP</name>
        <dbReference type="ChEBI" id="CHEBI:30616"/>
    </ligand>
</feature>
<keyword evidence="10 13" id="KW-0418">Kinase</keyword>
<dbReference type="PANTHER" id="PTHR11406:SF23">
    <property type="entry name" value="PHOSPHOGLYCERATE KINASE 1, CHLOROPLASTIC-RELATED"/>
    <property type="match status" value="1"/>
</dbReference>
<dbReference type="EMBL" id="AP012052">
    <property type="protein sequence ID" value="BAJ76624.1"/>
    <property type="molecule type" value="Genomic_DNA"/>
</dbReference>
<dbReference type="PRINTS" id="PR00477">
    <property type="entry name" value="PHGLYCKINASE"/>
</dbReference>
<dbReference type="STRING" id="979556.MTES_3660"/>
<evidence type="ECO:0000256" key="6">
    <source>
        <dbReference type="ARBA" id="ARBA00016471"/>
    </source>
</evidence>
<dbReference type="KEGG" id="mts:MTES_3660"/>
<evidence type="ECO:0000256" key="12">
    <source>
        <dbReference type="ARBA" id="ARBA00023152"/>
    </source>
</evidence>
<feature type="binding site" evidence="13">
    <location>
        <position position="119"/>
    </location>
    <ligand>
        <name>substrate</name>
    </ligand>
</feature>
<evidence type="ECO:0000256" key="14">
    <source>
        <dbReference type="PIRSR" id="PIRSR000724-1"/>
    </source>
</evidence>
<dbReference type="Gene3D" id="3.40.50.1260">
    <property type="entry name" value="Phosphoglycerate kinase, N-terminal domain"/>
    <property type="match status" value="2"/>
</dbReference>
<evidence type="ECO:0000313" key="17">
    <source>
        <dbReference type="EMBL" id="BAJ76624.1"/>
    </source>
</evidence>
<evidence type="ECO:0000256" key="13">
    <source>
        <dbReference type="HAMAP-Rule" id="MF_00145"/>
    </source>
</evidence>
<evidence type="ECO:0000256" key="2">
    <source>
        <dbReference type="ARBA" id="ARBA00004838"/>
    </source>
</evidence>
<evidence type="ECO:0000256" key="3">
    <source>
        <dbReference type="ARBA" id="ARBA00008982"/>
    </source>
</evidence>
<dbReference type="PANTHER" id="PTHR11406">
    <property type="entry name" value="PHOSPHOGLYCERATE KINASE"/>
    <property type="match status" value="1"/>
</dbReference>
<dbReference type="CDD" id="cd00318">
    <property type="entry name" value="Phosphoglycerate_kinase"/>
    <property type="match status" value="1"/>
</dbReference>
<reference evidence="17 18" key="1">
    <citation type="journal article" date="2011" name="J. Bacteriol.">
        <title>Genome sequence of Microbacterium testaceum StLB037, an N-acylhomoserine lactone-degrading bacterium isolated from potato leaves.</title>
        <authorList>
            <person name="Morohoshi T."/>
            <person name="Wang W.-Z."/>
            <person name="Someya N."/>
            <person name="Ikeda T."/>
        </authorList>
    </citation>
    <scope>NUCLEOTIDE SEQUENCE [LARGE SCALE GENOMIC DNA]</scope>
    <source>
        <strain evidence="17 18">StLB037</strain>
    </source>
</reference>
<keyword evidence="12 13" id="KW-0324">Glycolysis</keyword>
<organism evidence="17 18">
    <name type="scientific">Microbacterium testaceum (strain StLB037)</name>
    <dbReference type="NCBI Taxonomy" id="979556"/>
    <lineage>
        <taxon>Bacteria</taxon>
        <taxon>Bacillati</taxon>
        <taxon>Actinomycetota</taxon>
        <taxon>Actinomycetes</taxon>
        <taxon>Micrococcales</taxon>
        <taxon>Microbacteriaceae</taxon>
        <taxon>Microbacterium</taxon>
    </lineage>
</organism>
<feature type="binding site" evidence="13 15">
    <location>
        <position position="333"/>
    </location>
    <ligand>
        <name>ATP</name>
        <dbReference type="ChEBI" id="CHEBI:30616"/>
    </ligand>
</feature>
<evidence type="ECO:0000256" key="5">
    <source>
        <dbReference type="ARBA" id="ARBA00013061"/>
    </source>
</evidence>
<feature type="binding site" evidence="14">
    <location>
        <position position="156"/>
    </location>
    <ligand>
        <name>(2R)-3-phosphoglycerate</name>
        <dbReference type="ChEBI" id="CHEBI:58272"/>
    </ligand>
</feature>
<dbReference type="GO" id="GO:0006094">
    <property type="term" value="P:gluconeogenesis"/>
    <property type="evidence" value="ECO:0007669"/>
    <property type="project" value="TreeGrafter"/>
</dbReference>
<evidence type="ECO:0000256" key="16">
    <source>
        <dbReference type="RuleBase" id="RU000532"/>
    </source>
</evidence>
<dbReference type="GO" id="GO:0005829">
    <property type="term" value="C:cytosol"/>
    <property type="evidence" value="ECO:0007669"/>
    <property type="project" value="TreeGrafter"/>
</dbReference>
<proteinExistence type="inferred from homology"/>
<dbReference type="HOGENOM" id="CLU_025427_0_2_11"/>
<dbReference type="GO" id="GO:0043531">
    <property type="term" value="F:ADP binding"/>
    <property type="evidence" value="ECO:0007669"/>
    <property type="project" value="TreeGrafter"/>
</dbReference>
<keyword evidence="9 13" id="KW-0547">Nucleotide-binding</keyword>
<comment type="catalytic activity">
    <reaction evidence="1 13 16">
        <text>(2R)-3-phosphoglycerate + ATP = (2R)-3-phospho-glyceroyl phosphate + ADP</text>
        <dbReference type="Rhea" id="RHEA:14801"/>
        <dbReference type="ChEBI" id="CHEBI:30616"/>
        <dbReference type="ChEBI" id="CHEBI:57604"/>
        <dbReference type="ChEBI" id="CHEBI:58272"/>
        <dbReference type="ChEBI" id="CHEBI:456216"/>
        <dbReference type="EC" id="2.7.2.3"/>
    </reaction>
</comment>
<comment type="subunit">
    <text evidence="4 13">Monomer.</text>
</comment>
<name>E8NGW5_MICTS</name>
<comment type="subcellular location">
    <subcellularLocation>
        <location evidence="13">Cytoplasm</location>
    </subcellularLocation>
</comment>
<dbReference type="UniPathway" id="UPA00109">
    <property type="reaction ID" value="UER00185"/>
</dbReference>
<dbReference type="FunFam" id="3.40.50.1260:FF:000006">
    <property type="entry name" value="Phosphoglycerate kinase"/>
    <property type="match status" value="1"/>
</dbReference>
<dbReference type="InterPro" id="IPR001576">
    <property type="entry name" value="Phosphoglycerate_kinase"/>
</dbReference>
<dbReference type="FunFam" id="3.40.50.1260:FF:000031">
    <property type="entry name" value="Phosphoglycerate kinase 1"/>
    <property type="match status" value="1"/>
</dbReference>
<evidence type="ECO:0000256" key="10">
    <source>
        <dbReference type="ARBA" id="ARBA00022777"/>
    </source>
</evidence>
<keyword evidence="7 13" id="KW-0963">Cytoplasm</keyword>
<dbReference type="OrthoDB" id="9808460at2"/>
<dbReference type="EC" id="2.7.2.3" evidence="5 13"/>
<reference key="2">
    <citation type="submission" date="2011-02" db="EMBL/GenBank/DDBJ databases">
        <title>Genome sequence of Microbacterium testaceum StLB037.</title>
        <authorList>
            <person name="Morohoshi T."/>
            <person name="Wang W.Z."/>
            <person name="Someya N."/>
            <person name="Ikeda T."/>
        </authorList>
    </citation>
    <scope>NUCLEOTIDE SEQUENCE</scope>
    <source>
        <strain>StLB037</strain>
    </source>
</reference>
<evidence type="ECO:0000256" key="11">
    <source>
        <dbReference type="ARBA" id="ARBA00022840"/>
    </source>
</evidence>
<evidence type="ECO:0000256" key="9">
    <source>
        <dbReference type="ARBA" id="ARBA00022741"/>
    </source>
</evidence>
<dbReference type="SUPFAM" id="SSF53748">
    <property type="entry name" value="Phosphoglycerate kinase"/>
    <property type="match status" value="1"/>
</dbReference>
<feature type="binding site" evidence="13">
    <location>
        <position position="37"/>
    </location>
    <ligand>
        <name>substrate</name>
    </ligand>
</feature>
<feature type="binding site" evidence="13">
    <location>
        <position position="302"/>
    </location>
    <ligand>
        <name>ATP</name>
        <dbReference type="ChEBI" id="CHEBI:30616"/>
    </ligand>
</feature>
<evidence type="ECO:0000256" key="15">
    <source>
        <dbReference type="PIRSR" id="PIRSR000724-2"/>
    </source>
</evidence>
<feature type="binding site" evidence="14">
    <location>
        <position position="119"/>
    </location>
    <ligand>
        <name>(2R)-3-phosphoglycerate</name>
        <dbReference type="ChEBI" id="CHEBI:58272"/>
    </ligand>
</feature>
<evidence type="ECO:0000256" key="1">
    <source>
        <dbReference type="ARBA" id="ARBA00000642"/>
    </source>
</evidence>
<sequence>MALRTLDSLGSLAGTRVIVRCDLNVPLKDGVITDDGRARASLPTLNALINAGARVVVCSHLGRPDGAPDPKYSLEPVAQRLSELLGQPVAFARDTVGESAQDAVAALENGEVAVIENLRFNAGETSKDEAERQAFARELARLGDALVSDGFGVVHRKQASVYDLAQIVPSAAGLLIQKELEVLDRLTENPERPYTVVLGGSKVSDKLGVIEHLLPRVDKLLVGGGMMFTFLVAEGHKVGSSLLEQDQIDTVKGYLATAKERGVEIVLPVDAVVAASFSADAEHVVADADALEDTAFGSAGLGLDIGPRTAEIFANAIRASRTVFWNGPMGVFEMKAFEAGTKTVAQALTEVDGLSVVGGGDSAAAVRQLGFADDQFGHISTGGGASLEFLEGKKLPGLEVLGWV</sequence>
<dbReference type="GO" id="GO:0005524">
    <property type="term" value="F:ATP binding"/>
    <property type="evidence" value="ECO:0007669"/>
    <property type="project" value="UniProtKB-KW"/>
</dbReference>
<dbReference type="Proteomes" id="UP000008975">
    <property type="component" value="Chromosome"/>
</dbReference>
<feature type="binding site" evidence="13 14">
    <location>
        <begin position="60"/>
        <end position="63"/>
    </location>
    <ligand>
        <name>substrate</name>
    </ligand>
</feature>
<dbReference type="Pfam" id="PF00162">
    <property type="entry name" value="PGK"/>
    <property type="match status" value="1"/>
</dbReference>
<evidence type="ECO:0000256" key="4">
    <source>
        <dbReference type="ARBA" id="ARBA00011245"/>
    </source>
</evidence>
<feature type="binding site" evidence="13">
    <location>
        <position position="156"/>
    </location>
    <ligand>
        <name>substrate</name>
    </ligand>
</feature>
<accession>E8NGW5</accession>
<comment type="pathway">
    <text evidence="2 13">Carbohydrate degradation; glycolysis; pyruvate from D-glyceraldehyde 3-phosphate: step 2/5.</text>
</comment>
<dbReference type="RefSeq" id="WP_013586746.1">
    <property type="nucleotide sequence ID" value="NC_015125.1"/>
</dbReference>
<keyword evidence="11 13" id="KW-0067">ATP-binding</keyword>
<evidence type="ECO:0000313" key="18">
    <source>
        <dbReference type="Proteomes" id="UP000008975"/>
    </source>
</evidence>
<evidence type="ECO:0000256" key="8">
    <source>
        <dbReference type="ARBA" id="ARBA00022679"/>
    </source>
</evidence>
<feature type="binding site" evidence="14">
    <location>
        <position position="37"/>
    </location>
    <ligand>
        <name>(2R)-3-phosphoglycerate</name>
        <dbReference type="ChEBI" id="CHEBI:58272"/>
    </ligand>
</feature>
<comment type="similarity">
    <text evidence="3 13 16">Belongs to the phosphoglycerate kinase family.</text>
</comment>
<feature type="binding site" evidence="13 15">
    <location>
        <position position="206"/>
    </location>
    <ligand>
        <name>ATP</name>
        <dbReference type="ChEBI" id="CHEBI:30616"/>
    </ligand>
</feature>
<dbReference type="InterPro" id="IPR015824">
    <property type="entry name" value="Phosphoglycerate_kinase_N"/>
</dbReference>
<keyword evidence="8 13" id="KW-0808">Transferase</keyword>
<dbReference type="InterPro" id="IPR015911">
    <property type="entry name" value="Phosphoglycerate_kinase_CS"/>
</dbReference>
<dbReference type="HAMAP" id="MF_00145">
    <property type="entry name" value="Phosphoglyc_kinase"/>
    <property type="match status" value="1"/>
</dbReference>
<protein>
    <recommendedName>
        <fullName evidence="6 13">Phosphoglycerate kinase</fullName>
        <ecNumber evidence="5 13">2.7.2.3</ecNumber>
    </recommendedName>
</protein>
<gene>
    <name evidence="13 17" type="primary">pgk</name>
    <name evidence="17" type="ordered locus">MTES_3660</name>
</gene>
<dbReference type="GO" id="GO:0006096">
    <property type="term" value="P:glycolytic process"/>
    <property type="evidence" value="ECO:0007669"/>
    <property type="project" value="UniProtKB-UniRule"/>
</dbReference>
<dbReference type="PIRSF" id="PIRSF000724">
    <property type="entry name" value="Pgk"/>
    <property type="match status" value="1"/>
</dbReference>
<dbReference type="InterPro" id="IPR036043">
    <property type="entry name" value="Phosphoglycerate_kinase_sf"/>
</dbReference>